<sequence>MAASSPASKHQQLIMRLYPGGLSLPALSFLALVTGFTFSLTLPSSLQALVPAMESLFFVSLPHLWRASLSWITPPCLFVLLNGIIMILTATSARSSSSSSSSDAGSSALMEPNLPTQIENVPFKQSAANLVHALTETYGTMSATATILDDTLQIGVPLDMQIPLAHSLHAEKVELTEAPSLHDDYGDVKEKKLVLCINHEDASAVISIAKIDREHDATCIDDPSSSSLAICQEIVRAGSEPSSPHFPSSHAHAKSNIRRSMSIDSVSYIDEGEGAASEQLSEEAFKKRIDDFILKMNSKIRSETRVSYMG</sequence>
<dbReference type="AlphaFoldDB" id="A0A9D4ZPH2"/>
<organism evidence="3 4">
    <name type="scientific">Adiantum capillus-veneris</name>
    <name type="common">Maidenhair fern</name>
    <dbReference type="NCBI Taxonomy" id="13818"/>
    <lineage>
        <taxon>Eukaryota</taxon>
        <taxon>Viridiplantae</taxon>
        <taxon>Streptophyta</taxon>
        <taxon>Embryophyta</taxon>
        <taxon>Tracheophyta</taxon>
        <taxon>Polypodiopsida</taxon>
        <taxon>Polypodiidae</taxon>
        <taxon>Polypodiales</taxon>
        <taxon>Pteridineae</taxon>
        <taxon>Pteridaceae</taxon>
        <taxon>Vittarioideae</taxon>
        <taxon>Adiantum</taxon>
    </lineage>
</organism>
<keyword evidence="1" id="KW-1133">Transmembrane helix</keyword>
<evidence type="ECO:0000313" key="3">
    <source>
        <dbReference type="EMBL" id="KAI5080350.1"/>
    </source>
</evidence>
<accession>A0A9D4ZPH2</accession>
<protein>
    <recommendedName>
        <fullName evidence="2">DUF4408 domain-containing protein</fullName>
    </recommendedName>
</protein>
<keyword evidence="4" id="KW-1185">Reference proteome</keyword>
<gene>
    <name evidence="3" type="ORF">GOP47_0005829</name>
</gene>
<comment type="caution">
    <text evidence="3">The sequence shown here is derived from an EMBL/GenBank/DDBJ whole genome shotgun (WGS) entry which is preliminary data.</text>
</comment>
<reference evidence="3 4" key="1">
    <citation type="submission" date="2021-01" db="EMBL/GenBank/DDBJ databases">
        <title>Adiantum capillus-veneris genome.</title>
        <authorList>
            <person name="Fang Y."/>
            <person name="Liao Q."/>
        </authorList>
    </citation>
    <scope>NUCLEOTIDE SEQUENCE [LARGE SCALE GENOMIC DNA]</scope>
    <source>
        <strain evidence="3">H3</strain>
        <tissue evidence="3">Leaf</tissue>
    </source>
</reference>
<feature type="domain" description="DUF4408" evidence="2">
    <location>
        <begin position="62"/>
        <end position="92"/>
    </location>
</feature>
<dbReference type="PANTHER" id="PTHR35762:SF2">
    <property type="entry name" value="TRANSMEMBRANE PROTEIN"/>
    <property type="match status" value="1"/>
</dbReference>
<name>A0A9D4ZPH2_ADICA</name>
<dbReference type="PANTHER" id="PTHR35762">
    <property type="entry name" value="TRANSMEMBRANE PROTEIN"/>
    <property type="match status" value="1"/>
</dbReference>
<evidence type="ECO:0000313" key="4">
    <source>
        <dbReference type="Proteomes" id="UP000886520"/>
    </source>
</evidence>
<dbReference type="OrthoDB" id="1933168at2759"/>
<keyword evidence="1" id="KW-0472">Membrane</keyword>
<dbReference type="Proteomes" id="UP000886520">
    <property type="component" value="Chromosome 5"/>
</dbReference>
<proteinExistence type="predicted"/>
<dbReference type="InterPro" id="IPR025520">
    <property type="entry name" value="DUF4408"/>
</dbReference>
<dbReference type="Pfam" id="PF14364">
    <property type="entry name" value="DUF4408"/>
    <property type="match status" value="1"/>
</dbReference>
<keyword evidence="1" id="KW-0812">Transmembrane</keyword>
<dbReference type="EMBL" id="JABFUD020000005">
    <property type="protein sequence ID" value="KAI5080350.1"/>
    <property type="molecule type" value="Genomic_DNA"/>
</dbReference>
<feature type="transmembrane region" description="Helical" evidence="1">
    <location>
        <begin position="72"/>
        <end position="91"/>
    </location>
</feature>
<evidence type="ECO:0000259" key="2">
    <source>
        <dbReference type="Pfam" id="PF14364"/>
    </source>
</evidence>
<evidence type="ECO:0000256" key="1">
    <source>
        <dbReference type="SAM" id="Phobius"/>
    </source>
</evidence>